<protein>
    <submittedName>
        <fullName evidence="1">Uncharacterized protein</fullName>
    </submittedName>
</protein>
<sequence length="132" mass="15478">MPSKHEKNRKRDLDADTSIEEDREESRRHRRSRSRSPKNEESMSIEETNKLRAKLGLAPLDLDDKTNTEPVEKEDGSGEKVVFWLFFWEGFLHIFRFQFCGLPFGLLINFLSRSKGVALLNPLKIFLFPYFG</sequence>
<comment type="caution">
    <text evidence="1">The sequence shown here is derived from an EMBL/GenBank/DDBJ whole genome shotgun (WGS) entry which is preliminary data.</text>
</comment>
<evidence type="ECO:0000313" key="1">
    <source>
        <dbReference type="EMBL" id="CAK5128326.1"/>
    </source>
</evidence>
<dbReference type="Proteomes" id="UP001497535">
    <property type="component" value="Unassembled WGS sequence"/>
</dbReference>
<organism evidence="1 2">
    <name type="scientific">Meloidogyne enterolobii</name>
    <name type="common">Root-knot nematode worm</name>
    <name type="synonym">Meloidogyne mayaguensis</name>
    <dbReference type="NCBI Taxonomy" id="390850"/>
    <lineage>
        <taxon>Eukaryota</taxon>
        <taxon>Metazoa</taxon>
        <taxon>Ecdysozoa</taxon>
        <taxon>Nematoda</taxon>
        <taxon>Chromadorea</taxon>
        <taxon>Rhabditida</taxon>
        <taxon>Tylenchina</taxon>
        <taxon>Tylenchomorpha</taxon>
        <taxon>Tylenchoidea</taxon>
        <taxon>Meloidogynidae</taxon>
        <taxon>Meloidogyninae</taxon>
        <taxon>Meloidogyne</taxon>
    </lineage>
</organism>
<dbReference type="EMBL" id="CAVMJV010000261">
    <property type="protein sequence ID" value="CAK5128326.1"/>
    <property type="molecule type" value="Genomic_DNA"/>
</dbReference>
<evidence type="ECO:0000313" key="2">
    <source>
        <dbReference type="Proteomes" id="UP001497535"/>
    </source>
</evidence>
<keyword evidence="2" id="KW-1185">Reference proteome</keyword>
<accession>A0ACB1B8Y3</accession>
<name>A0ACB1B8Y3_MELEN</name>
<proteinExistence type="predicted"/>
<reference evidence="1" key="1">
    <citation type="submission" date="2023-11" db="EMBL/GenBank/DDBJ databases">
        <authorList>
            <person name="Poullet M."/>
        </authorList>
    </citation>
    <scope>NUCLEOTIDE SEQUENCE</scope>
    <source>
        <strain evidence="1">E1834</strain>
    </source>
</reference>
<gene>
    <name evidence="1" type="ORF">MENTE1834_LOCUS48807</name>
</gene>